<dbReference type="EMBL" id="NWTC01000053">
    <property type="protein sequence ID" value="PDT43893.1"/>
    <property type="molecule type" value="Genomic_DNA"/>
</dbReference>
<evidence type="ECO:0000313" key="4">
    <source>
        <dbReference type="Proteomes" id="UP000220353"/>
    </source>
</evidence>
<feature type="domain" description="Winged helix-turn helix" evidence="2">
    <location>
        <begin position="2"/>
        <end position="50"/>
    </location>
</feature>
<organism evidence="3 4">
    <name type="scientific">Rhizobium fredii</name>
    <name type="common">Sinorhizobium fredii</name>
    <dbReference type="NCBI Taxonomy" id="380"/>
    <lineage>
        <taxon>Bacteria</taxon>
        <taxon>Pseudomonadati</taxon>
        <taxon>Pseudomonadota</taxon>
        <taxon>Alphaproteobacteria</taxon>
        <taxon>Hyphomicrobiales</taxon>
        <taxon>Rhizobiaceae</taxon>
        <taxon>Sinorhizobium/Ensifer group</taxon>
        <taxon>Sinorhizobium</taxon>
    </lineage>
</organism>
<name>A0A2A6LMK3_RHIFR</name>
<protein>
    <recommendedName>
        <fullName evidence="2">Winged helix-turn helix domain-containing protein</fullName>
    </recommendedName>
</protein>
<evidence type="ECO:0000313" key="3">
    <source>
        <dbReference type="EMBL" id="PDT43893.1"/>
    </source>
</evidence>
<feature type="region of interest" description="Disordered" evidence="1">
    <location>
        <begin position="42"/>
        <end position="76"/>
    </location>
</feature>
<dbReference type="InterPro" id="IPR025959">
    <property type="entry name" value="Winged_HTH_dom"/>
</dbReference>
<reference evidence="3 4" key="1">
    <citation type="submission" date="2017-09" db="EMBL/GenBank/DDBJ databases">
        <title>Comparative genomics of rhizobia isolated from Phaseolus vulgaris in China.</title>
        <authorList>
            <person name="Tong W."/>
        </authorList>
    </citation>
    <scope>NUCLEOTIDE SEQUENCE [LARGE SCALE GENOMIC DNA]</scope>
    <source>
        <strain evidence="3 4">PCH1</strain>
    </source>
</reference>
<proteinExistence type="predicted"/>
<accession>A0A2A6LMK3</accession>
<comment type="caution">
    <text evidence="3">The sequence shown here is derived from an EMBL/GenBank/DDBJ whole genome shotgun (WGS) entry which is preliminary data.</text>
</comment>
<sequence>MQWLFQEFRVSLDETTVGRELKALGFAKLSARPRHYAQNELEGELFKKTSQPRWQRSGRNARPERISKSGGPTKPE</sequence>
<gene>
    <name evidence="3" type="ORF">CO661_32510</name>
</gene>
<evidence type="ECO:0000256" key="1">
    <source>
        <dbReference type="SAM" id="MobiDB-lite"/>
    </source>
</evidence>
<feature type="compositionally biased region" description="Polar residues" evidence="1">
    <location>
        <begin position="48"/>
        <end position="58"/>
    </location>
</feature>
<dbReference type="Pfam" id="PF13592">
    <property type="entry name" value="HTH_33"/>
    <property type="match status" value="1"/>
</dbReference>
<dbReference type="Proteomes" id="UP000220353">
    <property type="component" value="Unassembled WGS sequence"/>
</dbReference>
<evidence type="ECO:0000259" key="2">
    <source>
        <dbReference type="Pfam" id="PF13592"/>
    </source>
</evidence>
<dbReference type="AlphaFoldDB" id="A0A2A6LMK3"/>